<feature type="transmembrane region" description="Helical" evidence="6">
    <location>
        <begin position="86"/>
        <end position="109"/>
    </location>
</feature>
<reference evidence="9" key="1">
    <citation type="submission" date="2022-11" db="UniProtKB">
        <authorList>
            <consortium name="WormBaseParasite"/>
        </authorList>
    </citation>
    <scope>IDENTIFICATION</scope>
</reference>
<feature type="transmembrane region" description="Helical" evidence="6">
    <location>
        <begin position="240"/>
        <end position="266"/>
    </location>
</feature>
<dbReference type="GO" id="GO:0007009">
    <property type="term" value="P:plasma membrane organization"/>
    <property type="evidence" value="ECO:0007669"/>
    <property type="project" value="TreeGrafter"/>
</dbReference>
<dbReference type="PROSITE" id="PS50922">
    <property type="entry name" value="TLC"/>
    <property type="match status" value="1"/>
</dbReference>
<feature type="transmembrane region" description="Helical" evidence="6">
    <location>
        <begin position="171"/>
        <end position="190"/>
    </location>
</feature>
<evidence type="ECO:0000256" key="1">
    <source>
        <dbReference type="ARBA" id="ARBA00004141"/>
    </source>
</evidence>
<accession>A0A914UQH4</accession>
<dbReference type="SMART" id="SM00724">
    <property type="entry name" value="TLC"/>
    <property type="match status" value="1"/>
</dbReference>
<feature type="transmembrane region" description="Helical" evidence="6">
    <location>
        <begin position="14"/>
        <end position="35"/>
    </location>
</feature>
<comment type="subcellular location">
    <subcellularLocation>
        <location evidence="1">Membrane</location>
        <topology evidence="1">Multi-pass membrane protein</topology>
    </subcellularLocation>
</comment>
<dbReference type="Pfam" id="PF03798">
    <property type="entry name" value="TRAM_LAG1_CLN8"/>
    <property type="match status" value="1"/>
</dbReference>
<sequence>MMFIDWEQDQWERVGIAVVQVIISFCFFRLLQYAVRWYLFGKWSFPWFAYFSDAARNEDAESMQEVSALATPPRTPHKKWRISNEAVSLLHSAISGIWALSACVLYPQMFSNMHTWYNSSTSYLILMSTGYLLHDLLDLLINEGSLRILELLFHHVVVLTAFYTTLSSEKFLGVVVCGLLMEVNSIFLHSRSLLNLYGWSKASSTYRFISLMNMLTLFIFRMAVSVYLLVWQIMTCWDLVWYYVLVTFVVILSLGITNTVLAYRVLAADGYLGESRARLPPPPPVIDSKDGGNLVLVTVDTEE</sequence>
<keyword evidence="2 5" id="KW-0812">Transmembrane</keyword>
<dbReference type="GO" id="GO:0005886">
    <property type="term" value="C:plasma membrane"/>
    <property type="evidence" value="ECO:0007669"/>
    <property type="project" value="TreeGrafter"/>
</dbReference>
<dbReference type="InterPro" id="IPR050846">
    <property type="entry name" value="TLCD"/>
</dbReference>
<evidence type="ECO:0000256" key="5">
    <source>
        <dbReference type="PROSITE-ProRule" id="PRU00205"/>
    </source>
</evidence>
<dbReference type="GO" id="GO:0071709">
    <property type="term" value="P:membrane assembly"/>
    <property type="evidence" value="ECO:0007669"/>
    <property type="project" value="TreeGrafter"/>
</dbReference>
<protein>
    <submittedName>
        <fullName evidence="9">TLC domain-containing protein</fullName>
    </submittedName>
</protein>
<dbReference type="PANTHER" id="PTHR13439">
    <property type="entry name" value="CT120 PROTEIN"/>
    <property type="match status" value="1"/>
</dbReference>
<dbReference type="InterPro" id="IPR006634">
    <property type="entry name" value="TLC-dom"/>
</dbReference>
<feature type="domain" description="TLC" evidence="7">
    <location>
        <begin position="77"/>
        <end position="254"/>
    </location>
</feature>
<dbReference type="WBParaSite" id="PSAMB.scaffold117size76755.g2262.t1">
    <property type="protein sequence ID" value="PSAMB.scaffold117size76755.g2262.t1"/>
    <property type="gene ID" value="PSAMB.scaffold117size76755.g2262"/>
</dbReference>
<keyword evidence="3 6" id="KW-1133">Transmembrane helix</keyword>
<organism evidence="8 9">
    <name type="scientific">Plectus sambesii</name>
    <dbReference type="NCBI Taxonomy" id="2011161"/>
    <lineage>
        <taxon>Eukaryota</taxon>
        <taxon>Metazoa</taxon>
        <taxon>Ecdysozoa</taxon>
        <taxon>Nematoda</taxon>
        <taxon>Chromadorea</taxon>
        <taxon>Plectida</taxon>
        <taxon>Plectina</taxon>
        <taxon>Plectoidea</taxon>
        <taxon>Plectidae</taxon>
        <taxon>Plectus</taxon>
    </lineage>
</organism>
<evidence type="ECO:0000256" key="2">
    <source>
        <dbReference type="ARBA" id="ARBA00022692"/>
    </source>
</evidence>
<proteinExistence type="predicted"/>
<dbReference type="GO" id="GO:0055091">
    <property type="term" value="P:phospholipid homeostasis"/>
    <property type="evidence" value="ECO:0007669"/>
    <property type="project" value="TreeGrafter"/>
</dbReference>
<dbReference type="PANTHER" id="PTHR13439:SF70">
    <property type="entry name" value="TLC DOMAIN-CONTAINING PROTEIN-RELATED"/>
    <property type="match status" value="1"/>
</dbReference>
<dbReference type="Proteomes" id="UP000887566">
    <property type="component" value="Unplaced"/>
</dbReference>
<evidence type="ECO:0000259" key="7">
    <source>
        <dbReference type="PROSITE" id="PS50922"/>
    </source>
</evidence>
<evidence type="ECO:0000313" key="8">
    <source>
        <dbReference type="Proteomes" id="UP000887566"/>
    </source>
</evidence>
<name>A0A914UQH4_9BILA</name>
<evidence type="ECO:0000256" key="4">
    <source>
        <dbReference type="ARBA" id="ARBA00023136"/>
    </source>
</evidence>
<evidence type="ECO:0000313" key="9">
    <source>
        <dbReference type="WBParaSite" id="PSAMB.scaffold117size76755.g2262.t1"/>
    </source>
</evidence>
<evidence type="ECO:0000256" key="3">
    <source>
        <dbReference type="ARBA" id="ARBA00022989"/>
    </source>
</evidence>
<dbReference type="AlphaFoldDB" id="A0A914UQH4"/>
<keyword evidence="8" id="KW-1185">Reference proteome</keyword>
<keyword evidence="4 5" id="KW-0472">Membrane</keyword>
<feature type="transmembrane region" description="Helical" evidence="6">
    <location>
        <begin position="211"/>
        <end position="234"/>
    </location>
</feature>
<dbReference type="GO" id="GO:0097035">
    <property type="term" value="P:regulation of membrane lipid distribution"/>
    <property type="evidence" value="ECO:0007669"/>
    <property type="project" value="TreeGrafter"/>
</dbReference>
<evidence type="ECO:0000256" key="6">
    <source>
        <dbReference type="SAM" id="Phobius"/>
    </source>
</evidence>